<dbReference type="Proteomes" id="UP000005877">
    <property type="component" value="Chromosome"/>
</dbReference>
<accession>G7WQX7</accession>
<dbReference type="InterPro" id="IPR003814">
    <property type="entry name" value="FmdEsu_dom"/>
</dbReference>
<dbReference type="EMBL" id="CP003117">
    <property type="protein sequence ID" value="AET65120.1"/>
    <property type="molecule type" value="Genomic_DNA"/>
</dbReference>
<dbReference type="PATRIC" id="fig|1110509.7.peg.1959"/>
<sequence length="353" mass="38646">MQDRRVDNMKMDRIIATTLLLLALVPGMAMAEGVDMYQLGADAAEYAMAELGFVKGDSNVLTLTNAGYPVIDGQTTDLCLDAVMETTGSSPGKENLINILSPPWKPLWFGFYNSNTGEAVYMKVNADGSGFEIQDKEKIDAETVLANVSAWEPGNFSHMMPIANVWAHENTPYVFMKAVELHDHICPGVSSGFLLAKYMEETLPIEDPANQSYKVIACPNWCKDDYFQVAWDCTPGKSGLFVKYLTADETAALTEKYGTRVAGIFIRWDAASKSGDGLVLGFDFDKAGNMSNIETWPSWAYRLKEDIVLMDAADSPEDFVSTIKEFSLANNDELLALQGAGVHPLKVLGVISG</sequence>
<evidence type="ECO:0000313" key="3">
    <source>
        <dbReference type="Proteomes" id="UP000005877"/>
    </source>
</evidence>
<dbReference type="KEGG" id="mhi:Mhar_1762"/>
<dbReference type="SUPFAM" id="SSF143555">
    <property type="entry name" value="FwdE-like"/>
    <property type="match status" value="2"/>
</dbReference>
<evidence type="ECO:0000313" key="2">
    <source>
        <dbReference type="EMBL" id="AET65120.1"/>
    </source>
</evidence>
<dbReference type="Gene3D" id="3.30.1330.130">
    <property type="match status" value="2"/>
</dbReference>
<evidence type="ECO:0000259" key="1">
    <source>
        <dbReference type="Pfam" id="PF02663"/>
    </source>
</evidence>
<reference evidence="2 3" key="1">
    <citation type="journal article" date="2012" name="PLoS ONE">
        <title>The genome characteristics and predicted function of methyl-group oxidation pathway in the obligate aceticlastic methanogens, Methanosaeta spp.</title>
        <authorList>
            <person name="Zhu J."/>
            <person name="Zheng H."/>
            <person name="Ai G."/>
            <person name="Zhang G."/>
            <person name="Liu D."/>
            <person name="Liu X."/>
            <person name="Dong X."/>
        </authorList>
    </citation>
    <scope>NUCLEOTIDE SEQUENCE [LARGE SCALE GENOMIC DNA]</scope>
    <source>
        <strain evidence="2 3">6Ac</strain>
    </source>
</reference>
<dbReference type="STRING" id="1110509.Mhar_1762"/>
<gene>
    <name evidence="2" type="ordered locus">Mhar_1762</name>
</gene>
<name>G7WQX7_METH6</name>
<protein>
    <recommendedName>
        <fullName evidence="1">Formylmethanofuran dehydrogenase subunit E domain-containing protein</fullName>
    </recommendedName>
</protein>
<dbReference type="AlphaFoldDB" id="G7WQX7"/>
<proteinExistence type="predicted"/>
<organism evidence="2 3">
    <name type="scientific">Methanothrix harundinacea (strain 6Ac)</name>
    <name type="common">Methanosaeta harundinacea</name>
    <dbReference type="NCBI Taxonomy" id="1110509"/>
    <lineage>
        <taxon>Archaea</taxon>
        <taxon>Methanobacteriati</taxon>
        <taxon>Methanobacteriota</taxon>
        <taxon>Stenosarchaea group</taxon>
        <taxon>Methanomicrobia</taxon>
        <taxon>Methanotrichales</taxon>
        <taxon>Methanotrichaceae</taxon>
        <taxon>Methanothrix</taxon>
    </lineage>
</organism>
<feature type="domain" description="Formylmethanofuran dehydrogenase subunit E" evidence="1">
    <location>
        <begin position="182"/>
        <end position="296"/>
    </location>
</feature>
<keyword evidence="3" id="KW-1185">Reference proteome</keyword>
<dbReference type="Pfam" id="PF02663">
    <property type="entry name" value="FmdE"/>
    <property type="match status" value="1"/>
</dbReference>
<dbReference type="HOGENOM" id="CLU_064026_0_0_2"/>